<evidence type="ECO:0000256" key="3">
    <source>
        <dbReference type="ARBA" id="ARBA00004123"/>
    </source>
</evidence>
<evidence type="ECO:0000256" key="8">
    <source>
        <dbReference type="ARBA" id="ARBA00022771"/>
    </source>
</evidence>
<evidence type="ECO:0000313" key="21">
    <source>
        <dbReference type="Proteomes" id="UP000799302"/>
    </source>
</evidence>
<dbReference type="Proteomes" id="UP000799302">
    <property type="component" value="Unassembled WGS sequence"/>
</dbReference>
<dbReference type="EC" id="1.14.11.27" evidence="5"/>
<dbReference type="GO" id="GO:0008270">
    <property type="term" value="F:zinc ion binding"/>
    <property type="evidence" value="ECO:0007669"/>
    <property type="project" value="UniProtKB-KW"/>
</dbReference>
<proteinExistence type="inferred from homology"/>
<dbReference type="InterPro" id="IPR050690">
    <property type="entry name" value="JHDM1_Histone_Demethylase"/>
</dbReference>
<dbReference type="InterPro" id="IPR019786">
    <property type="entry name" value="Zinc_finger_PHD-type_CS"/>
</dbReference>
<keyword evidence="15" id="KW-0804">Transcription</keyword>
<evidence type="ECO:0000256" key="13">
    <source>
        <dbReference type="ARBA" id="ARBA00023004"/>
    </source>
</evidence>
<dbReference type="Pfam" id="PF02373">
    <property type="entry name" value="JmjC"/>
    <property type="match status" value="1"/>
</dbReference>
<dbReference type="Gene3D" id="2.60.120.650">
    <property type="entry name" value="Cupin"/>
    <property type="match status" value="2"/>
</dbReference>
<organism evidence="20 21">
    <name type="scientific">Microthyrium microscopicum</name>
    <dbReference type="NCBI Taxonomy" id="703497"/>
    <lineage>
        <taxon>Eukaryota</taxon>
        <taxon>Fungi</taxon>
        <taxon>Dikarya</taxon>
        <taxon>Ascomycota</taxon>
        <taxon>Pezizomycotina</taxon>
        <taxon>Dothideomycetes</taxon>
        <taxon>Dothideomycetes incertae sedis</taxon>
        <taxon>Microthyriales</taxon>
        <taxon>Microthyriaceae</taxon>
        <taxon>Microthyrium</taxon>
    </lineage>
</organism>
<dbReference type="SUPFAM" id="SSF57903">
    <property type="entry name" value="FYVE/PHD zinc finger"/>
    <property type="match status" value="1"/>
</dbReference>
<protein>
    <recommendedName>
        <fullName evidence="6">JmjC domain-containing histone demethylation protein 1</fullName>
        <ecNumber evidence="5">1.14.11.27</ecNumber>
    </recommendedName>
    <alternativeName>
        <fullName evidence="17">[Histone-H3]-lysine-36 demethylase 1</fullName>
    </alternativeName>
</protein>
<evidence type="ECO:0000256" key="6">
    <source>
        <dbReference type="ARBA" id="ARBA00015153"/>
    </source>
</evidence>
<feature type="domain" description="JmjC" evidence="19">
    <location>
        <begin position="279"/>
        <end position="434"/>
    </location>
</feature>
<keyword evidence="16" id="KW-0539">Nucleus</keyword>
<dbReference type="AlphaFoldDB" id="A0A6A6UGR7"/>
<keyword evidence="11" id="KW-0223">Dioxygenase</keyword>
<evidence type="ECO:0000256" key="5">
    <source>
        <dbReference type="ARBA" id="ARBA00013246"/>
    </source>
</evidence>
<keyword evidence="9" id="KW-0862">Zinc</keyword>
<dbReference type="PANTHER" id="PTHR23123">
    <property type="entry name" value="PHD/F-BOX CONTAINING PROTEIN"/>
    <property type="match status" value="1"/>
</dbReference>
<evidence type="ECO:0000256" key="10">
    <source>
        <dbReference type="ARBA" id="ARBA00022853"/>
    </source>
</evidence>
<evidence type="ECO:0000256" key="4">
    <source>
        <dbReference type="ARBA" id="ARBA00008037"/>
    </source>
</evidence>
<keyword evidence="14" id="KW-0805">Transcription regulation</keyword>
<comment type="function">
    <text evidence="2">Histone demethylase that specifically demethylates 'Lys-36' of histone H3, thereby playing a central role in histone code.</text>
</comment>
<dbReference type="InterPro" id="IPR003347">
    <property type="entry name" value="JmjC_dom"/>
</dbReference>
<evidence type="ECO:0000256" key="1">
    <source>
        <dbReference type="ARBA" id="ARBA00001954"/>
    </source>
</evidence>
<name>A0A6A6UGR7_9PEZI</name>
<dbReference type="Pfam" id="PF17811">
    <property type="entry name" value="JHD"/>
    <property type="match status" value="1"/>
</dbReference>
<evidence type="ECO:0000256" key="12">
    <source>
        <dbReference type="ARBA" id="ARBA00023002"/>
    </source>
</evidence>
<accession>A0A6A6UGR7</accession>
<reference evidence="20" key="1">
    <citation type="journal article" date="2020" name="Stud. Mycol.">
        <title>101 Dothideomycetes genomes: a test case for predicting lifestyles and emergence of pathogens.</title>
        <authorList>
            <person name="Haridas S."/>
            <person name="Albert R."/>
            <person name="Binder M."/>
            <person name="Bloem J."/>
            <person name="Labutti K."/>
            <person name="Salamov A."/>
            <person name="Andreopoulos B."/>
            <person name="Baker S."/>
            <person name="Barry K."/>
            <person name="Bills G."/>
            <person name="Bluhm B."/>
            <person name="Cannon C."/>
            <person name="Castanera R."/>
            <person name="Culley D."/>
            <person name="Daum C."/>
            <person name="Ezra D."/>
            <person name="Gonzalez J."/>
            <person name="Henrissat B."/>
            <person name="Kuo A."/>
            <person name="Liang C."/>
            <person name="Lipzen A."/>
            <person name="Lutzoni F."/>
            <person name="Magnuson J."/>
            <person name="Mondo S."/>
            <person name="Nolan M."/>
            <person name="Ohm R."/>
            <person name="Pangilinan J."/>
            <person name="Park H.-J."/>
            <person name="Ramirez L."/>
            <person name="Alfaro M."/>
            <person name="Sun H."/>
            <person name="Tritt A."/>
            <person name="Yoshinaga Y."/>
            <person name="Zwiers L.-H."/>
            <person name="Turgeon B."/>
            <person name="Goodwin S."/>
            <person name="Spatafora J."/>
            <person name="Crous P."/>
            <person name="Grigoriev I."/>
        </authorList>
    </citation>
    <scope>NUCLEOTIDE SEQUENCE</scope>
    <source>
        <strain evidence="20">CBS 115976</strain>
    </source>
</reference>
<dbReference type="PROSITE" id="PS01359">
    <property type="entry name" value="ZF_PHD_1"/>
    <property type="match status" value="1"/>
</dbReference>
<evidence type="ECO:0000256" key="2">
    <source>
        <dbReference type="ARBA" id="ARBA00003909"/>
    </source>
</evidence>
<dbReference type="OrthoDB" id="5876800at2759"/>
<evidence type="ECO:0000259" key="19">
    <source>
        <dbReference type="PROSITE" id="PS51184"/>
    </source>
</evidence>
<evidence type="ECO:0000256" key="9">
    <source>
        <dbReference type="ARBA" id="ARBA00022833"/>
    </source>
</evidence>
<keyword evidence="13" id="KW-0408">Iron</keyword>
<keyword evidence="8" id="KW-0863">Zinc-finger</keyword>
<comment type="catalytic activity">
    <reaction evidence="18">
        <text>N(6),N(6)-dimethyl-L-lysyl(36)-[histone H3] + 2 2-oxoglutarate + 2 O2 = L-lysyl(36)-[histone H3] + 2 formaldehyde + 2 succinate + 2 CO2</text>
        <dbReference type="Rhea" id="RHEA:42032"/>
        <dbReference type="Rhea" id="RHEA-COMP:9785"/>
        <dbReference type="Rhea" id="RHEA-COMP:9787"/>
        <dbReference type="ChEBI" id="CHEBI:15379"/>
        <dbReference type="ChEBI" id="CHEBI:16526"/>
        <dbReference type="ChEBI" id="CHEBI:16810"/>
        <dbReference type="ChEBI" id="CHEBI:16842"/>
        <dbReference type="ChEBI" id="CHEBI:29969"/>
        <dbReference type="ChEBI" id="CHEBI:30031"/>
        <dbReference type="ChEBI" id="CHEBI:61976"/>
        <dbReference type="EC" id="1.14.11.27"/>
    </reaction>
</comment>
<dbReference type="InterPro" id="IPR011011">
    <property type="entry name" value="Znf_FYVE_PHD"/>
</dbReference>
<dbReference type="Pfam" id="PF00628">
    <property type="entry name" value="PHD"/>
    <property type="match status" value="1"/>
</dbReference>
<evidence type="ECO:0000256" key="17">
    <source>
        <dbReference type="ARBA" id="ARBA00031083"/>
    </source>
</evidence>
<dbReference type="EMBL" id="MU004233">
    <property type="protein sequence ID" value="KAF2670866.1"/>
    <property type="molecule type" value="Genomic_DNA"/>
</dbReference>
<dbReference type="InterPro" id="IPR041070">
    <property type="entry name" value="JHD"/>
</dbReference>
<evidence type="ECO:0000256" key="11">
    <source>
        <dbReference type="ARBA" id="ARBA00022964"/>
    </source>
</evidence>
<dbReference type="PROSITE" id="PS51184">
    <property type="entry name" value="JMJC"/>
    <property type="match status" value="1"/>
</dbReference>
<evidence type="ECO:0000256" key="15">
    <source>
        <dbReference type="ARBA" id="ARBA00023163"/>
    </source>
</evidence>
<evidence type="ECO:0000256" key="14">
    <source>
        <dbReference type="ARBA" id="ARBA00023015"/>
    </source>
</evidence>
<feature type="non-terminal residue" evidence="20">
    <location>
        <position position="586"/>
    </location>
</feature>
<sequence>MELDESVPNVSLSTKDAQEAVDSQAAKMDEETKCLGCGFFANSLTGDSVDWLQCNGCQNWLHFACANITTKEIQLIDKFYCEGCKPTFGPSTFVRKSARARTNVDYSSLNEGHFSTVEENHEHRYIKAFKNGNIKYVLPETFPRMAPEDITLEYLERLPAMTEPIVVPRALNPRPFQEQNVFYHSEDGSELKIPESEEADDFAQELVNDHAQDKLGMVIPEGLTVRRVAELHGPSAPLNVIDVKSQEGDKGKKWTLGRWADYYESPGDKPIRNVISLEVSYSPMGKLLQRPDVVRKLDLQDAVWPATDLTRKAVKYYVLMSVADCYTDFHIDFGGSSVFYHVLKGKKVFFFVPPTKQNLKKYEDWCISPAQNETFFPDQTKECYRVDLEAGDTMLIPSGWIHSVWTPEDSLVVGGNFLTKLHLDMQLRINELEKTTGVTPQYRYPSFQKVQWYTMLKYLELDPIPDTVEKDLLSGNQFPRDTPIWQEFDAFGKNSTPNPELFNHKYYAKSEIEGWPELLKFIFRTVLISLDRLEGIPQKSKQAVTRSIPKGYGEPLDLARRFACWVAWKRGNENLPEWAYPDAVLP</sequence>
<gene>
    <name evidence="20" type="ORF">BT63DRAFT_370658</name>
</gene>
<comment type="cofactor">
    <cofactor evidence="1">
        <name>Fe(2+)</name>
        <dbReference type="ChEBI" id="CHEBI:29033"/>
    </cofactor>
</comment>
<comment type="subcellular location">
    <subcellularLocation>
        <location evidence="3">Nucleus</location>
    </subcellularLocation>
</comment>
<dbReference type="InterPro" id="IPR019787">
    <property type="entry name" value="Znf_PHD-finger"/>
</dbReference>
<keyword evidence="7" id="KW-0479">Metal-binding</keyword>
<keyword evidence="10" id="KW-0156">Chromatin regulator</keyword>
<comment type="similarity">
    <text evidence="4">Belongs to the JHDM1 histone demethylase family.</text>
</comment>
<keyword evidence="21" id="KW-1185">Reference proteome</keyword>
<evidence type="ECO:0000256" key="16">
    <source>
        <dbReference type="ARBA" id="ARBA00023242"/>
    </source>
</evidence>
<dbReference type="GO" id="GO:0140680">
    <property type="term" value="F:histone H3K36me/H3K36me2 demethylase activity"/>
    <property type="evidence" value="ECO:0007669"/>
    <property type="project" value="UniProtKB-EC"/>
</dbReference>
<evidence type="ECO:0000256" key="18">
    <source>
        <dbReference type="ARBA" id="ARBA00047915"/>
    </source>
</evidence>
<dbReference type="GO" id="GO:0005634">
    <property type="term" value="C:nucleus"/>
    <property type="evidence" value="ECO:0007669"/>
    <property type="project" value="UniProtKB-SubCell"/>
</dbReference>
<dbReference type="SMART" id="SM00558">
    <property type="entry name" value="JmjC"/>
    <property type="match status" value="1"/>
</dbReference>
<dbReference type="SMART" id="SM00249">
    <property type="entry name" value="PHD"/>
    <property type="match status" value="1"/>
</dbReference>
<evidence type="ECO:0000313" key="20">
    <source>
        <dbReference type="EMBL" id="KAF2670866.1"/>
    </source>
</evidence>
<dbReference type="InterPro" id="IPR001965">
    <property type="entry name" value="Znf_PHD"/>
</dbReference>
<dbReference type="SUPFAM" id="SSF51197">
    <property type="entry name" value="Clavaminate synthase-like"/>
    <property type="match status" value="1"/>
</dbReference>
<keyword evidence="12" id="KW-0560">Oxidoreductase</keyword>
<evidence type="ECO:0000256" key="7">
    <source>
        <dbReference type="ARBA" id="ARBA00022723"/>
    </source>
</evidence>